<dbReference type="EMBL" id="DVHM01000041">
    <property type="protein sequence ID" value="HIR70113.1"/>
    <property type="molecule type" value="Genomic_DNA"/>
</dbReference>
<dbReference type="InterPro" id="IPR029002">
    <property type="entry name" value="PLPC/GPLD1"/>
</dbReference>
<dbReference type="Pfam" id="PF00882">
    <property type="entry name" value="Zn_dep_PLPC"/>
    <property type="match status" value="1"/>
</dbReference>
<organism evidence="2 3">
    <name type="scientific">Candidatus Pullilachnospira gallistercoris</name>
    <dbReference type="NCBI Taxonomy" id="2840911"/>
    <lineage>
        <taxon>Bacteria</taxon>
        <taxon>Bacillati</taxon>
        <taxon>Bacillota</taxon>
        <taxon>Clostridia</taxon>
        <taxon>Lachnospirales</taxon>
        <taxon>Lachnospiraceae</taxon>
        <taxon>Lachnospiraceae incertae sedis</taxon>
        <taxon>Candidatus Pullilachnospira</taxon>
    </lineage>
</organism>
<feature type="domain" description="Phospholipase C/D" evidence="1">
    <location>
        <begin position="26"/>
        <end position="169"/>
    </location>
</feature>
<sequence length="222" mass="26148">MNIRDHKNLALSLLRTESEKRHISCLRKAAFLLGNMEPDMNLISYFRGFFGHTRMRGHNYGNVCGCMRRLLHRLMDHPSDSLWHSFTCGVLLHYVADSFTWPHNDGFEGDLRDHVSYEGRLHELWKRCDWKGDRYRHDDLFLERIADRNAGPEALYDYLTDMHERFLAEREKMTDDLVYIAHMTGELCSVYFYQSREMPAPVFLSEEGRAAEAGNRTYPGMF</sequence>
<evidence type="ECO:0000313" key="2">
    <source>
        <dbReference type="EMBL" id="HIR70113.1"/>
    </source>
</evidence>
<evidence type="ECO:0000259" key="1">
    <source>
        <dbReference type="Pfam" id="PF00882"/>
    </source>
</evidence>
<dbReference type="AlphaFoldDB" id="A0A9D1JAA4"/>
<reference evidence="2" key="1">
    <citation type="submission" date="2020-10" db="EMBL/GenBank/DDBJ databases">
        <authorList>
            <person name="Gilroy R."/>
        </authorList>
    </citation>
    <scope>NUCLEOTIDE SEQUENCE</scope>
    <source>
        <strain evidence="2">ChiSjej5B23-6657</strain>
    </source>
</reference>
<name>A0A9D1JAA4_9FIRM</name>
<accession>A0A9D1JAA4</accession>
<dbReference type="Proteomes" id="UP000823912">
    <property type="component" value="Unassembled WGS sequence"/>
</dbReference>
<proteinExistence type="predicted"/>
<comment type="caution">
    <text evidence="2">The sequence shown here is derived from an EMBL/GenBank/DDBJ whole genome shotgun (WGS) entry which is preliminary data.</text>
</comment>
<reference evidence="2" key="2">
    <citation type="journal article" date="2021" name="PeerJ">
        <title>Extensive microbial diversity within the chicken gut microbiome revealed by metagenomics and culture.</title>
        <authorList>
            <person name="Gilroy R."/>
            <person name="Ravi A."/>
            <person name="Getino M."/>
            <person name="Pursley I."/>
            <person name="Horton D.L."/>
            <person name="Alikhan N.F."/>
            <person name="Baker D."/>
            <person name="Gharbi K."/>
            <person name="Hall N."/>
            <person name="Watson M."/>
            <person name="Adriaenssens E.M."/>
            <person name="Foster-Nyarko E."/>
            <person name="Jarju S."/>
            <person name="Secka A."/>
            <person name="Antonio M."/>
            <person name="Oren A."/>
            <person name="Chaudhuri R.R."/>
            <person name="La Ragione R."/>
            <person name="Hildebrand F."/>
            <person name="Pallen M.J."/>
        </authorList>
    </citation>
    <scope>NUCLEOTIDE SEQUENCE</scope>
    <source>
        <strain evidence="2">ChiSjej5B23-6657</strain>
    </source>
</reference>
<gene>
    <name evidence="2" type="ORF">IAA55_02395</name>
</gene>
<evidence type="ECO:0000313" key="3">
    <source>
        <dbReference type="Proteomes" id="UP000823912"/>
    </source>
</evidence>
<protein>
    <submittedName>
        <fullName evidence="2">Zinc dependent phospholipase C family protein</fullName>
    </submittedName>
</protein>